<accession>A0A437N2G2</accession>
<evidence type="ECO:0000313" key="2">
    <source>
        <dbReference type="Proteomes" id="UP000282837"/>
    </source>
</evidence>
<protein>
    <submittedName>
        <fullName evidence="1">Uncharacterized protein</fullName>
    </submittedName>
</protein>
<dbReference type="RefSeq" id="WP_127710258.1">
    <property type="nucleotide sequence ID" value="NZ_SACO01000010.1"/>
</dbReference>
<dbReference type="OrthoDB" id="7592870at2"/>
<gene>
    <name evidence="1" type="ORF">EOE18_13195</name>
</gene>
<dbReference type="Proteomes" id="UP000282837">
    <property type="component" value="Unassembled WGS sequence"/>
</dbReference>
<reference evidence="1 2" key="1">
    <citation type="submission" date="2019-01" db="EMBL/GenBank/DDBJ databases">
        <authorList>
            <person name="Chen W.-M."/>
        </authorList>
    </citation>
    <scope>NUCLEOTIDE SEQUENCE [LARGE SCALE GENOMIC DNA]</scope>
    <source>
        <strain evidence="1 2">FSY-9</strain>
    </source>
</reference>
<dbReference type="EMBL" id="SACO01000010">
    <property type="protein sequence ID" value="RVU04120.1"/>
    <property type="molecule type" value="Genomic_DNA"/>
</dbReference>
<keyword evidence="2" id="KW-1185">Reference proteome</keyword>
<evidence type="ECO:0000313" key="1">
    <source>
        <dbReference type="EMBL" id="RVU04120.1"/>
    </source>
</evidence>
<organism evidence="1 2">
    <name type="scientific">Novosphingobium umbonatum</name>
    <dbReference type="NCBI Taxonomy" id="1908524"/>
    <lineage>
        <taxon>Bacteria</taxon>
        <taxon>Pseudomonadati</taxon>
        <taxon>Pseudomonadota</taxon>
        <taxon>Alphaproteobacteria</taxon>
        <taxon>Sphingomonadales</taxon>
        <taxon>Sphingomonadaceae</taxon>
        <taxon>Novosphingobium</taxon>
    </lineage>
</organism>
<name>A0A437N2G2_9SPHN</name>
<dbReference type="AlphaFoldDB" id="A0A437N2G2"/>
<sequence>MDPTEAIGQVLGLLKFTRTGPAPLFDALEAGSIAAQAECAPDPTGIDILDAAVSPTALWWNDYKAADSGGLCAPTGWAIWLNTHVLAPQADLIAIADSCLEVERLAFSKSQTKGRQNLSWSDLEAVAWIASRDPEFVLSVRAFAQQPSDARAAGRAAGLRYLRHHIAVRHCQCRAEKPLRPIGADGACSCLPTTWERLIIAIQAGLKGEALDGTASRTIRPEDLLFARFFNFGFEIHAALTLADEGIFFSADAVKLLTTNGDDQIPIAETRAPSVKLARPPANDAILKKADEMHKRGMKGRDIASRMRFENGFENTPTTLVRELIKGRYRSGRKGAC</sequence>
<comment type="caution">
    <text evidence="1">The sequence shown here is derived from an EMBL/GenBank/DDBJ whole genome shotgun (WGS) entry which is preliminary data.</text>
</comment>
<proteinExistence type="predicted"/>